<sequence length="130" mass="14924">FQKQLTLPTLSLYDNDVTNTPQASSIISSSSINKISNELNNEPNDRANYNDSQPQIIQEPILAIPTFFEDDKKNSNSICKICIKQLEGTYTQPYPYTKSSSSTGHFIYHFREKHNITTNNYKVHLDSYQK</sequence>
<feature type="non-terminal residue" evidence="1">
    <location>
        <position position="130"/>
    </location>
</feature>
<dbReference type="EMBL" id="CAJVQB010061618">
    <property type="protein sequence ID" value="CAG8839937.1"/>
    <property type="molecule type" value="Genomic_DNA"/>
</dbReference>
<comment type="caution">
    <text evidence="1">The sequence shown here is derived from an EMBL/GenBank/DDBJ whole genome shotgun (WGS) entry which is preliminary data.</text>
</comment>
<keyword evidence="2" id="KW-1185">Reference proteome</keyword>
<accession>A0ABN7WSQ1</accession>
<evidence type="ECO:0000313" key="2">
    <source>
        <dbReference type="Proteomes" id="UP000789901"/>
    </source>
</evidence>
<protein>
    <submittedName>
        <fullName evidence="1">38842_t:CDS:1</fullName>
    </submittedName>
</protein>
<organism evidence="1 2">
    <name type="scientific">Gigaspora margarita</name>
    <dbReference type="NCBI Taxonomy" id="4874"/>
    <lineage>
        <taxon>Eukaryota</taxon>
        <taxon>Fungi</taxon>
        <taxon>Fungi incertae sedis</taxon>
        <taxon>Mucoromycota</taxon>
        <taxon>Glomeromycotina</taxon>
        <taxon>Glomeromycetes</taxon>
        <taxon>Diversisporales</taxon>
        <taxon>Gigasporaceae</taxon>
        <taxon>Gigaspora</taxon>
    </lineage>
</organism>
<gene>
    <name evidence="1" type="ORF">GMARGA_LOCUS34673</name>
</gene>
<proteinExistence type="predicted"/>
<dbReference type="Proteomes" id="UP000789901">
    <property type="component" value="Unassembled WGS sequence"/>
</dbReference>
<feature type="non-terminal residue" evidence="1">
    <location>
        <position position="1"/>
    </location>
</feature>
<evidence type="ECO:0000313" key="1">
    <source>
        <dbReference type="EMBL" id="CAG8839937.1"/>
    </source>
</evidence>
<reference evidence="1 2" key="1">
    <citation type="submission" date="2021-06" db="EMBL/GenBank/DDBJ databases">
        <authorList>
            <person name="Kallberg Y."/>
            <person name="Tangrot J."/>
            <person name="Rosling A."/>
        </authorList>
    </citation>
    <scope>NUCLEOTIDE SEQUENCE [LARGE SCALE GENOMIC DNA]</scope>
    <source>
        <strain evidence="1 2">120-4 pot B 10/14</strain>
    </source>
</reference>
<name>A0ABN7WSQ1_GIGMA</name>